<gene>
    <name evidence="1" type="ORF">PoB_003247500</name>
</gene>
<comment type="caution">
    <text evidence="1">The sequence shown here is derived from an EMBL/GenBank/DDBJ whole genome shotgun (WGS) entry which is preliminary data.</text>
</comment>
<protein>
    <submittedName>
        <fullName evidence="1">Uncharacterized protein</fullName>
    </submittedName>
</protein>
<name>A0AAV4AGS8_9GAST</name>
<sequence length="101" mass="11374">MPLSSVRVGSRLEHTTKKRLSRFQGKFTSHRATNSPHSSRSELIEMTQETIWCSFVATILRIAATTAHANMGYVDMYALLKRTKADGKRFLSDVTLIEATD</sequence>
<organism evidence="1 2">
    <name type="scientific">Plakobranchus ocellatus</name>
    <dbReference type="NCBI Taxonomy" id="259542"/>
    <lineage>
        <taxon>Eukaryota</taxon>
        <taxon>Metazoa</taxon>
        <taxon>Spiralia</taxon>
        <taxon>Lophotrochozoa</taxon>
        <taxon>Mollusca</taxon>
        <taxon>Gastropoda</taxon>
        <taxon>Heterobranchia</taxon>
        <taxon>Euthyneura</taxon>
        <taxon>Panpulmonata</taxon>
        <taxon>Sacoglossa</taxon>
        <taxon>Placobranchoidea</taxon>
        <taxon>Plakobranchidae</taxon>
        <taxon>Plakobranchus</taxon>
    </lineage>
</organism>
<evidence type="ECO:0000313" key="2">
    <source>
        <dbReference type="Proteomes" id="UP000735302"/>
    </source>
</evidence>
<dbReference type="AlphaFoldDB" id="A0AAV4AGS8"/>
<dbReference type="Proteomes" id="UP000735302">
    <property type="component" value="Unassembled WGS sequence"/>
</dbReference>
<evidence type="ECO:0000313" key="1">
    <source>
        <dbReference type="EMBL" id="GFO05970.1"/>
    </source>
</evidence>
<dbReference type="EMBL" id="BLXT01003757">
    <property type="protein sequence ID" value="GFO05970.1"/>
    <property type="molecule type" value="Genomic_DNA"/>
</dbReference>
<accession>A0AAV4AGS8</accession>
<reference evidence="1 2" key="1">
    <citation type="journal article" date="2021" name="Elife">
        <title>Chloroplast acquisition without the gene transfer in kleptoplastic sea slugs, Plakobranchus ocellatus.</title>
        <authorList>
            <person name="Maeda T."/>
            <person name="Takahashi S."/>
            <person name="Yoshida T."/>
            <person name="Shimamura S."/>
            <person name="Takaki Y."/>
            <person name="Nagai Y."/>
            <person name="Toyoda A."/>
            <person name="Suzuki Y."/>
            <person name="Arimoto A."/>
            <person name="Ishii H."/>
            <person name="Satoh N."/>
            <person name="Nishiyama T."/>
            <person name="Hasebe M."/>
            <person name="Maruyama T."/>
            <person name="Minagawa J."/>
            <person name="Obokata J."/>
            <person name="Shigenobu S."/>
        </authorList>
    </citation>
    <scope>NUCLEOTIDE SEQUENCE [LARGE SCALE GENOMIC DNA]</scope>
</reference>
<keyword evidence="2" id="KW-1185">Reference proteome</keyword>
<proteinExistence type="predicted"/>